<protein>
    <submittedName>
        <fullName evidence="3">Uncharacterized protein</fullName>
    </submittedName>
</protein>
<keyword evidence="2" id="KW-1133">Transmembrane helix</keyword>
<organism evidence="3 4">
    <name type="scientific">Moniliophthora roreri</name>
    <name type="common">Frosty pod rot fungus</name>
    <name type="synonym">Monilia roreri</name>
    <dbReference type="NCBI Taxonomy" id="221103"/>
    <lineage>
        <taxon>Eukaryota</taxon>
        <taxon>Fungi</taxon>
        <taxon>Dikarya</taxon>
        <taxon>Basidiomycota</taxon>
        <taxon>Agaricomycotina</taxon>
        <taxon>Agaricomycetes</taxon>
        <taxon>Agaricomycetidae</taxon>
        <taxon>Agaricales</taxon>
        <taxon>Marasmiineae</taxon>
        <taxon>Marasmiaceae</taxon>
        <taxon>Moniliophthora</taxon>
    </lineage>
</organism>
<feature type="compositionally biased region" description="Low complexity" evidence="1">
    <location>
        <begin position="239"/>
        <end position="248"/>
    </location>
</feature>
<comment type="caution">
    <text evidence="3">The sequence shown here is derived from an EMBL/GenBank/DDBJ whole genome shotgun (WGS) entry which is preliminary data.</text>
</comment>
<feature type="compositionally biased region" description="Basic and acidic residues" evidence="1">
    <location>
        <begin position="287"/>
        <end position="303"/>
    </location>
</feature>
<accession>A0A0W0F2Y1</accession>
<dbReference type="AlphaFoldDB" id="A0A0W0F2Y1"/>
<feature type="region of interest" description="Disordered" evidence="1">
    <location>
        <begin position="188"/>
        <end position="219"/>
    </location>
</feature>
<evidence type="ECO:0000313" key="4">
    <source>
        <dbReference type="Proteomes" id="UP000054988"/>
    </source>
</evidence>
<dbReference type="Proteomes" id="UP000054988">
    <property type="component" value="Unassembled WGS sequence"/>
</dbReference>
<evidence type="ECO:0000313" key="3">
    <source>
        <dbReference type="EMBL" id="KTB30688.1"/>
    </source>
</evidence>
<evidence type="ECO:0000256" key="1">
    <source>
        <dbReference type="SAM" id="MobiDB-lite"/>
    </source>
</evidence>
<reference evidence="3 4" key="1">
    <citation type="submission" date="2015-12" db="EMBL/GenBank/DDBJ databases">
        <title>Draft genome sequence of Moniliophthora roreri, the causal agent of frosty pod rot of cacao.</title>
        <authorList>
            <person name="Aime M.C."/>
            <person name="Diaz-Valderrama J.R."/>
            <person name="Kijpornyongpan T."/>
            <person name="Phillips-Mora W."/>
        </authorList>
    </citation>
    <scope>NUCLEOTIDE SEQUENCE [LARGE SCALE GENOMIC DNA]</scope>
    <source>
        <strain evidence="3 4">MCA 2952</strain>
    </source>
</reference>
<proteinExistence type="predicted"/>
<feature type="region of interest" description="Disordered" evidence="1">
    <location>
        <begin position="239"/>
        <end position="318"/>
    </location>
</feature>
<keyword evidence="2" id="KW-0472">Membrane</keyword>
<feature type="transmembrane region" description="Helical" evidence="2">
    <location>
        <begin position="6"/>
        <end position="32"/>
    </location>
</feature>
<gene>
    <name evidence="3" type="ORF">WG66_16742</name>
</gene>
<name>A0A0W0F2Y1_MONRR</name>
<feature type="compositionally biased region" description="Low complexity" evidence="1">
    <location>
        <begin position="188"/>
        <end position="204"/>
    </location>
</feature>
<evidence type="ECO:0000256" key="2">
    <source>
        <dbReference type="SAM" id="Phobius"/>
    </source>
</evidence>
<keyword evidence="2" id="KW-0812">Transmembrane</keyword>
<feature type="compositionally biased region" description="Low complexity" evidence="1">
    <location>
        <begin position="258"/>
        <end position="276"/>
    </location>
</feature>
<dbReference type="EMBL" id="LATX01002372">
    <property type="protein sequence ID" value="KTB30688.1"/>
    <property type="molecule type" value="Genomic_DNA"/>
</dbReference>
<sequence>MSSTPAILSALPVMLFAFLGLITTMVLFIHLIRRVLRKYSEIDVEAAAATTITEAPLLVSAFKEEEASTAHTSLPSRPSQRFNVGLVAEHTFTSVSQDHNPQPLVKVVRYTPLKQNEAGSWDLVTRVPNVTLSIVQNEKHVVIEQQHDLDCAAQSCVIEEWVPSLPVSPDASVPKLWRSSLPTQKSRLASAIASSSSPSSPSIPRKSRKTARPTVPANVMPSAGIPALWRSSIHAPTTITATTPRSATKAVATRVSTDKSSSTPASTPSRSKSTATVARKPRVNPRKKLDKENQENLKVERESRRKGRAPLAVVNRWV</sequence>